<evidence type="ECO:0000256" key="3">
    <source>
        <dbReference type="ARBA" id="ARBA00022475"/>
    </source>
</evidence>
<dbReference type="InterPro" id="IPR006726">
    <property type="entry name" value="PHBA_efflux_AaeB/fusaric-R"/>
</dbReference>
<keyword evidence="6 8" id="KW-0472">Membrane</keyword>
<keyword evidence="3" id="KW-1003">Cell membrane</keyword>
<feature type="transmembrane region" description="Helical" evidence="8">
    <location>
        <begin position="467"/>
        <end position="486"/>
    </location>
</feature>
<dbReference type="Pfam" id="PF04632">
    <property type="entry name" value="FUSC"/>
    <property type="match status" value="1"/>
</dbReference>
<protein>
    <submittedName>
        <fullName evidence="9">FUSC family protein</fullName>
    </submittedName>
</protein>
<feature type="transmembrane region" description="Helical" evidence="8">
    <location>
        <begin position="91"/>
        <end position="111"/>
    </location>
</feature>
<feature type="region of interest" description="Disordered" evidence="7">
    <location>
        <begin position="1"/>
        <end position="23"/>
    </location>
</feature>
<dbReference type="AlphaFoldDB" id="A0A4Y6U9T2"/>
<keyword evidence="5 8" id="KW-1133">Transmembrane helix</keyword>
<dbReference type="PANTHER" id="PTHR30509:SF9">
    <property type="entry name" value="MULTIDRUG RESISTANCE PROTEIN MDTO"/>
    <property type="match status" value="1"/>
</dbReference>
<evidence type="ECO:0000256" key="7">
    <source>
        <dbReference type="SAM" id="MobiDB-lite"/>
    </source>
</evidence>
<dbReference type="Proteomes" id="UP000318709">
    <property type="component" value="Chromosome"/>
</dbReference>
<dbReference type="PANTHER" id="PTHR30509">
    <property type="entry name" value="P-HYDROXYBENZOIC ACID EFFLUX PUMP SUBUNIT-RELATED"/>
    <property type="match status" value="1"/>
</dbReference>
<dbReference type="GO" id="GO:0005886">
    <property type="term" value="C:plasma membrane"/>
    <property type="evidence" value="ECO:0007669"/>
    <property type="project" value="UniProtKB-SubCell"/>
</dbReference>
<evidence type="ECO:0000256" key="8">
    <source>
        <dbReference type="SAM" id="Phobius"/>
    </source>
</evidence>
<evidence type="ECO:0000256" key="1">
    <source>
        <dbReference type="ARBA" id="ARBA00004651"/>
    </source>
</evidence>
<keyword evidence="10" id="KW-1185">Reference proteome</keyword>
<sequence length="772" mass="83297">MANRQTSPPTGPEQPQAPLGGVKVPGRPPLPWWRLYRPALPPGFLFTLRTTVACLLALGLALPMELDSPAWAPLTAWVVAQDTSGRSLSKAYWRTLGTLAGLTAALTLAAIFPQGFWLFYLGLGGWVIVCVTLAGLEVSFRSYGWALAGFTCVIITMSAAPNAGNVFNIAVARTSYILLGIGCEMAVEAVFSGDPVLKAHKRLAAGLQRATTSVCSVLRQLAEGVDSPDSIGAATTLAEQEIARMLVFQEDLEFIAIELGPDGRAMAERAQLALGALAAALSHLLGASIIRNATPHDNAAHKAFLAELDAFTNRYEQTMHVWSAQPPPKAARAKNGLPASQAVAADLAPLLQKLDGLRGVSQGLAREAPLSAPEKLHLFTLAEVLDDLAIAAHEMAGPSLALPVPHPWCDRQLALLGGVRSALCIVVTGFIAEVTAWSEGMSFIAYATVVCCVYSPRANAEGAAMGWLKGTLCAAAMAWFLVTVMIPTIKTYEPLALVFGLALMTACKARATPSTMYAGIIYGFMLFLMSGLSNHHDMDELSYYNRALCMCLSATTAVLMFKLFFPFNLGKLAFRARRSLLHDLAGLWQEFRTQTGRGRAPLRQVNHPVCLRTGPHSYEWINHSLARFAQIATRGPVEGDPLVRKWLAGLLGTLSLGLNVIRCERFIHEGGFPQLLRQQFQSCLDLLMPRAAHFPSALPKAREGEIRERFETALSALDSNVRQFTATSQAPLLNQKLTEALFCLLLIAALEERYCDFLNPSQAMATEAPGPG</sequence>
<evidence type="ECO:0000256" key="6">
    <source>
        <dbReference type="ARBA" id="ARBA00023136"/>
    </source>
</evidence>
<evidence type="ECO:0000256" key="5">
    <source>
        <dbReference type="ARBA" id="ARBA00022989"/>
    </source>
</evidence>
<accession>A0A4Y6U9T2</accession>
<organism evidence="9 10">
    <name type="scientific">Formicincola oecophyllae</name>
    <dbReference type="NCBI Taxonomy" id="2558361"/>
    <lineage>
        <taxon>Bacteria</taxon>
        <taxon>Pseudomonadati</taxon>
        <taxon>Pseudomonadota</taxon>
        <taxon>Alphaproteobacteria</taxon>
        <taxon>Acetobacterales</taxon>
        <taxon>Acetobacteraceae</taxon>
        <taxon>Formicincola</taxon>
    </lineage>
</organism>
<name>A0A4Y6U9T2_9PROT</name>
<feature type="transmembrane region" description="Helical" evidence="8">
    <location>
        <begin position="143"/>
        <end position="160"/>
    </location>
</feature>
<evidence type="ECO:0000256" key="2">
    <source>
        <dbReference type="ARBA" id="ARBA00022448"/>
    </source>
</evidence>
<evidence type="ECO:0000313" key="9">
    <source>
        <dbReference type="EMBL" id="QDH13121.1"/>
    </source>
</evidence>
<feature type="transmembrane region" description="Helical" evidence="8">
    <location>
        <begin position="516"/>
        <end position="532"/>
    </location>
</feature>
<comment type="subcellular location">
    <subcellularLocation>
        <location evidence="1">Cell membrane</location>
        <topology evidence="1">Multi-pass membrane protein</topology>
    </subcellularLocation>
</comment>
<gene>
    <name evidence="9" type="ORF">E3E12_01685</name>
</gene>
<feature type="transmembrane region" description="Helical" evidence="8">
    <location>
        <begin position="117"/>
        <end position="136"/>
    </location>
</feature>
<dbReference type="GO" id="GO:0022857">
    <property type="term" value="F:transmembrane transporter activity"/>
    <property type="evidence" value="ECO:0007669"/>
    <property type="project" value="InterPro"/>
</dbReference>
<dbReference type="KEGG" id="swf:E3E12_01685"/>
<feature type="transmembrane region" description="Helical" evidence="8">
    <location>
        <begin position="39"/>
        <end position="62"/>
    </location>
</feature>
<reference evidence="9 10" key="1">
    <citation type="submission" date="2019-03" db="EMBL/GenBank/DDBJ databases">
        <title>The complete genome sequence of Swingsia_sp. F3b2 LMG30590(T).</title>
        <authorList>
            <person name="Chua K.-O."/>
            <person name="Chan K.-G."/>
            <person name="See-Too W.-S."/>
        </authorList>
    </citation>
    <scope>NUCLEOTIDE SEQUENCE [LARGE SCALE GENOMIC DNA]</scope>
    <source>
        <strain evidence="9 10">F3b2</strain>
    </source>
</reference>
<dbReference type="RefSeq" id="WP_141442773.1">
    <property type="nucleotide sequence ID" value="NZ_CP038231.1"/>
</dbReference>
<feature type="transmembrane region" description="Helical" evidence="8">
    <location>
        <begin position="544"/>
        <end position="565"/>
    </location>
</feature>
<evidence type="ECO:0000256" key="4">
    <source>
        <dbReference type="ARBA" id="ARBA00022692"/>
    </source>
</evidence>
<keyword evidence="2" id="KW-0813">Transport</keyword>
<dbReference type="EMBL" id="CP038231">
    <property type="protein sequence ID" value="QDH13121.1"/>
    <property type="molecule type" value="Genomic_DNA"/>
</dbReference>
<evidence type="ECO:0000313" key="10">
    <source>
        <dbReference type="Proteomes" id="UP000318709"/>
    </source>
</evidence>
<dbReference type="OrthoDB" id="9807111at2"/>
<proteinExistence type="predicted"/>
<keyword evidence="4 8" id="KW-0812">Transmembrane</keyword>